<dbReference type="PIRSF" id="PIRSF029285">
    <property type="entry name" value="Aminopept"/>
    <property type="match status" value="1"/>
</dbReference>
<name>A0A846ZMX4_9GAMM</name>
<keyword evidence="1" id="KW-0031">Aminopeptidase</keyword>
<keyword evidence="2" id="KW-1185">Reference proteome</keyword>
<comment type="caution">
    <text evidence="1">The sequence shown here is derived from an EMBL/GenBank/DDBJ whole genome shotgun (WGS) entry which is preliminary data.</text>
</comment>
<dbReference type="InterPro" id="IPR014553">
    <property type="entry name" value="Aminopept"/>
</dbReference>
<keyword evidence="1" id="KW-0645">Protease</keyword>
<protein>
    <submittedName>
        <fullName evidence="1">Aminopeptidase</fullName>
    </submittedName>
</protein>
<keyword evidence="1" id="KW-0378">Hydrolase</keyword>
<dbReference type="Pfam" id="PF10023">
    <property type="entry name" value="Aminopep"/>
    <property type="match status" value="1"/>
</dbReference>
<dbReference type="Proteomes" id="UP000541636">
    <property type="component" value="Unassembled WGS sequence"/>
</dbReference>
<dbReference type="EMBL" id="JAAZQD010000004">
    <property type="protein sequence ID" value="NKZ39336.1"/>
    <property type="molecule type" value="Genomic_DNA"/>
</dbReference>
<dbReference type="PROSITE" id="PS51257">
    <property type="entry name" value="PROKAR_LIPOPROTEIN"/>
    <property type="match status" value="1"/>
</dbReference>
<gene>
    <name evidence="1" type="ORF">HF690_10290</name>
</gene>
<organism evidence="1 2">
    <name type="scientific">Oleiagrimonas citrea</name>
    <dbReference type="NCBI Taxonomy" id="1665687"/>
    <lineage>
        <taxon>Bacteria</taxon>
        <taxon>Pseudomonadati</taxon>
        <taxon>Pseudomonadota</taxon>
        <taxon>Gammaproteobacteria</taxon>
        <taxon>Lysobacterales</taxon>
        <taxon>Rhodanobacteraceae</taxon>
        <taxon>Oleiagrimonas</taxon>
    </lineage>
</organism>
<proteinExistence type="predicted"/>
<accession>A0A846ZMX4</accession>
<sequence>MPRVLRPLLLLSLALLLSGCYYLHLATGETRLLMRREPIRKVLDAPGTDPALKARLRLALRARAFASDRLDLPRNRSYTLYADIGRPFVMYNVFATPPLSMRPITHCFPIAGCVAYRGYYKKTRAEAEAGRLRVKGDDVYIGGVPAYSTLGHFADPILSSMNRWSDDELVGTIFHELAHQKLYVKGDTAFNEAFATFVQREGLRQWHAAEHLAPSNPGATQRAERFTRLLLRTREQLVKLYASDRSDAEKRRLKKAAFTELRTRYRTLRAGPWRDHADYDAWMAQPLNNAALLPFALYDRDVPAFATLFAQVHGDWPAFFAAVRALSKLPAAQRHAKLDALRTHS</sequence>
<evidence type="ECO:0000313" key="1">
    <source>
        <dbReference type="EMBL" id="NKZ39336.1"/>
    </source>
</evidence>
<dbReference type="GO" id="GO:0004177">
    <property type="term" value="F:aminopeptidase activity"/>
    <property type="evidence" value="ECO:0007669"/>
    <property type="project" value="UniProtKB-KW"/>
</dbReference>
<dbReference type="RefSeq" id="WP_168609386.1">
    <property type="nucleotide sequence ID" value="NZ_JAAZQD010000004.1"/>
</dbReference>
<evidence type="ECO:0000313" key="2">
    <source>
        <dbReference type="Proteomes" id="UP000541636"/>
    </source>
</evidence>
<reference evidence="1 2" key="1">
    <citation type="journal article" date="2017" name="Int. J. Syst. Evol. Microbiol.">
        <title>Oleiagrimonas citrea sp. nov., a marine bacterium isolated from tidal flat sediment and emended description of the genus Oleiagrimonas Fang et al. 2015 and Oleiagrimonas soli.</title>
        <authorList>
            <person name="Yang S.H."/>
            <person name="Seo H.S."/>
            <person name="Seong C.N."/>
            <person name="Kwon K.K."/>
        </authorList>
    </citation>
    <scope>NUCLEOTIDE SEQUENCE [LARGE SCALE GENOMIC DNA]</scope>
    <source>
        <strain evidence="1 2">MEBiC09124</strain>
    </source>
</reference>
<dbReference type="AlphaFoldDB" id="A0A846ZMX4"/>